<organism evidence="1">
    <name type="scientific">Timema poppense</name>
    <name type="common">Walking stick</name>
    <dbReference type="NCBI Taxonomy" id="170557"/>
    <lineage>
        <taxon>Eukaryota</taxon>
        <taxon>Metazoa</taxon>
        <taxon>Ecdysozoa</taxon>
        <taxon>Arthropoda</taxon>
        <taxon>Hexapoda</taxon>
        <taxon>Insecta</taxon>
        <taxon>Pterygota</taxon>
        <taxon>Neoptera</taxon>
        <taxon>Polyneoptera</taxon>
        <taxon>Phasmatodea</taxon>
        <taxon>Timematodea</taxon>
        <taxon>Timematoidea</taxon>
        <taxon>Timematidae</taxon>
        <taxon>Timema</taxon>
    </lineage>
</organism>
<protein>
    <submittedName>
        <fullName evidence="1">Uncharacterized protein</fullName>
    </submittedName>
</protein>
<name>A0A7R9H3M4_TIMPO</name>
<proteinExistence type="predicted"/>
<evidence type="ECO:0000313" key="1">
    <source>
        <dbReference type="EMBL" id="CAD7404702.1"/>
    </source>
</evidence>
<accession>A0A7R9H3M4</accession>
<dbReference type="AlphaFoldDB" id="A0A7R9H3M4"/>
<reference evidence="1" key="1">
    <citation type="submission" date="2020-11" db="EMBL/GenBank/DDBJ databases">
        <authorList>
            <person name="Tran Van P."/>
        </authorList>
    </citation>
    <scope>NUCLEOTIDE SEQUENCE</scope>
</reference>
<gene>
    <name evidence="1" type="ORF">TPSB3V08_LOCUS4625</name>
</gene>
<sequence>MCKVHKFWGAPKKVSSHLSGNAHRYRAPRRDSNIMLTIDTRKGDAPVPLTGGAAPPIAGQHFNVQIQHVDIGNETELEEVSKVGHPSSMSVTSLRYPRQILWRFTTPS</sequence>
<dbReference type="EMBL" id="OD002260">
    <property type="protein sequence ID" value="CAD7404702.1"/>
    <property type="molecule type" value="Genomic_DNA"/>
</dbReference>